<dbReference type="AlphaFoldDB" id="A0A7X0LVC3"/>
<dbReference type="RefSeq" id="WP_184522943.1">
    <property type="nucleotide sequence ID" value="NZ_JACHGK010000002.1"/>
</dbReference>
<dbReference type="Pfam" id="PF02406">
    <property type="entry name" value="MmoB_DmpM"/>
    <property type="match status" value="1"/>
</dbReference>
<evidence type="ECO:0000313" key="3">
    <source>
        <dbReference type="Proteomes" id="UP000531594"/>
    </source>
</evidence>
<dbReference type="Gene3D" id="3.90.56.10">
    <property type="entry name" value="Monooxygenase component MmoB/DmpM"/>
    <property type="match status" value="1"/>
</dbReference>
<keyword evidence="2" id="KW-0503">Monooxygenase</keyword>
<comment type="caution">
    <text evidence="2">The sequence shown here is derived from an EMBL/GenBank/DDBJ whole genome shotgun (WGS) entry which is preliminary data.</text>
</comment>
<comment type="similarity">
    <text evidence="1">Belongs to the TmoD/XamoD family.</text>
</comment>
<name>A0A7X0LVC3_9BACI</name>
<evidence type="ECO:0000313" key="2">
    <source>
        <dbReference type="EMBL" id="MBB6444149.1"/>
    </source>
</evidence>
<dbReference type="EMBL" id="JACHGK010000002">
    <property type="protein sequence ID" value="MBB6444149.1"/>
    <property type="molecule type" value="Genomic_DNA"/>
</dbReference>
<dbReference type="GO" id="GO:0004497">
    <property type="term" value="F:monooxygenase activity"/>
    <property type="evidence" value="ECO:0007669"/>
    <property type="project" value="UniProtKB-KW"/>
</dbReference>
<gene>
    <name evidence="2" type="ORF">HNR53_000757</name>
</gene>
<protein>
    <submittedName>
        <fullName evidence="2">Toluene monooxygenase system protein D</fullName>
        <ecNumber evidence="2">1.14.13.-</ecNumber>
    </submittedName>
</protein>
<reference evidence="2 3" key="1">
    <citation type="submission" date="2020-08" db="EMBL/GenBank/DDBJ databases">
        <title>Genomic Encyclopedia of Type Strains, Phase IV (KMG-IV): sequencing the most valuable type-strain genomes for metagenomic binning, comparative biology and taxonomic classification.</title>
        <authorList>
            <person name="Goeker M."/>
        </authorList>
    </citation>
    <scope>NUCLEOTIDE SEQUENCE [LARGE SCALE GENOMIC DNA]</scope>
    <source>
        <strain evidence="2 3">DSM 5391</strain>
    </source>
</reference>
<dbReference type="InterPro" id="IPR036889">
    <property type="entry name" value="mOase_MmoB_DmpM_sf"/>
</dbReference>
<sequence>MGEQETSVKAIKVGPVLRGNEMADVIIQAIEIDNAERKIEIKDRGGYVRVMVENYCVITKQTVEEVLGREFRMPGEFEVNLASFTGKINNGTDKIEFFV</sequence>
<dbReference type="SUPFAM" id="SSF56029">
    <property type="entry name" value="Monooxygenase (hydroxylase) regulatory protein"/>
    <property type="match status" value="1"/>
</dbReference>
<dbReference type="InterPro" id="IPR003454">
    <property type="entry name" value="MOase_MmoB_DmpM"/>
</dbReference>
<keyword evidence="3" id="KW-1185">Reference proteome</keyword>
<keyword evidence="2" id="KW-0560">Oxidoreductase</keyword>
<evidence type="ECO:0000256" key="1">
    <source>
        <dbReference type="ARBA" id="ARBA00006313"/>
    </source>
</evidence>
<accession>A0A7X0LVC3</accession>
<proteinExistence type="inferred from homology"/>
<dbReference type="EC" id="1.14.13.-" evidence="2"/>
<dbReference type="Proteomes" id="UP000531594">
    <property type="component" value="Unassembled WGS sequence"/>
</dbReference>
<organism evidence="2 3">
    <name type="scientific">Bacillus benzoevorans</name>
    <dbReference type="NCBI Taxonomy" id="1456"/>
    <lineage>
        <taxon>Bacteria</taxon>
        <taxon>Bacillati</taxon>
        <taxon>Bacillota</taxon>
        <taxon>Bacilli</taxon>
        <taxon>Bacillales</taxon>
        <taxon>Bacillaceae</taxon>
        <taxon>Bacillus</taxon>
    </lineage>
</organism>